<keyword evidence="4" id="KW-1185">Reference proteome</keyword>
<gene>
    <name evidence="3" type="ORF">P280DRAFT_515502</name>
</gene>
<evidence type="ECO:0000313" key="3">
    <source>
        <dbReference type="EMBL" id="KAF2643055.1"/>
    </source>
</evidence>
<dbReference type="InterPro" id="IPR012337">
    <property type="entry name" value="RNaseH-like_sf"/>
</dbReference>
<feature type="domain" description="Piwi" evidence="2">
    <location>
        <begin position="119"/>
        <end position="404"/>
    </location>
</feature>
<accession>A0A6A6S614</accession>
<sequence length="488" mass="54990">MSSMEHESKPLLTFERIIPPSSLPEPETSSNAANNSAEKQRNEQIECSNSKGNVKVGLMYLLSPKAKVKNDEIFMKDVKNRLETNKEVFDFSQIEAGLLLKDHCKEKPSKDWTTTEAPVILIAIVDESNRANGEVADLYSEIHKFGDRKLGSVTACFSKASLVRSIRANDSTYNPDNLESPLGEKHDYFPKGFLSKINYMYGGTNFEDRRVSASLSSGGPVIIIGAHIAHPGPNAGLDYPSIASVVANSQKYPRHFFGSTRVQSTLGPYVAPIGTKTKKTMPETMTRSKIIGLEDMVRERLEENWEGIDNPSMIFFRDSVVPNNRAAYQDDIKDIRAAFNRNKTVQLTYILVHRNSGTALIANEVKQKVHRLNNGNKISNSPTTTDIPLHYPNKLSRRMFNYFRYYLTNKFDGRIPRDPYTLDMGKSVRNGELVRESVVSAVFGRGHPSDKVMDHGNRNDRNMNGKSLYGKDRNDIRIKMESFRGIRI</sequence>
<dbReference type="Proteomes" id="UP000799753">
    <property type="component" value="Unassembled WGS sequence"/>
</dbReference>
<dbReference type="PANTHER" id="PTHR22891">
    <property type="entry name" value="EUKARYOTIC TRANSLATION INITIATION FACTOR 2C"/>
    <property type="match status" value="1"/>
</dbReference>
<dbReference type="GO" id="GO:0003676">
    <property type="term" value="F:nucleic acid binding"/>
    <property type="evidence" value="ECO:0007669"/>
    <property type="project" value="InterPro"/>
</dbReference>
<dbReference type="Gene3D" id="3.30.420.10">
    <property type="entry name" value="Ribonuclease H-like superfamily/Ribonuclease H"/>
    <property type="match status" value="1"/>
</dbReference>
<protein>
    <recommendedName>
        <fullName evidence="2">Piwi domain-containing protein</fullName>
    </recommendedName>
</protein>
<name>A0A6A6S614_9PLEO</name>
<feature type="compositionally biased region" description="Basic and acidic residues" evidence="1">
    <location>
        <begin position="447"/>
        <end position="469"/>
    </location>
</feature>
<dbReference type="Pfam" id="PF02171">
    <property type="entry name" value="Piwi"/>
    <property type="match status" value="1"/>
</dbReference>
<dbReference type="InterPro" id="IPR003165">
    <property type="entry name" value="Piwi"/>
</dbReference>
<evidence type="ECO:0000259" key="2">
    <source>
        <dbReference type="SMART" id="SM00950"/>
    </source>
</evidence>
<dbReference type="EMBL" id="MU006780">
    <property type="protein sequence ID" value="KAF2643055.1"/>
    <property type="molecule type" value="Genomic_DNA"/>
</dbReference>
<feature type="region of interest" description="Disordered" evidence="1">
    <location>
        <begin position="445"/>
        <end position="469"/>
    </location>
</feature>
<organism evidence="3 4">
    <name type="scientific">Massarina eburnea CBS 473.64</name>
    <dbReference type="NCBI Taxonomy" id="1395130"/>
    <lineage>
        <taxon>Eukaryota</taxon>
        <taxon>Fungi</taxon>
        <taxon>Dikarya</taxon>
        <taxon>Ascomycota</taxon>
        <taxon>Pezizomycotina</taxon>
        <taxon>Dothideomycetes</taxon>
        <taxon>Pleosporomycetidae</taxon>
        <taxon>Pleosporales</taxon>
        <taxon>Massarineae</taxon>
        <taxon>Massarinaceae</taxon>
        <taxon>Massarina</taxon>
    </lineage>
</organism>
<evidence type="ECO:0000256" key="1">
    <source>
        <dbReference type="SAM" id="MobiDB-lite"/>
    </source>
</evidence>
<evidence type="ECO:0000313" key="4">
    <source>
        <dbReference type="Proteomes" id="UP000799753"/>
    </source>
</evidence>
<dbReference type="SMART" id="SM00950">
    <property type="entry name" value="Piwi"/>
    <property type="match status" value="1"/>
</dbReference>
<dbReference type="OrthoDB" id="3800893at2759"/>
<dbReference type="SUPFAM" id="SSF53098">
    <property type="entry name" value="Ribonuclease H-like"/>
    <property type="match status" value="1"/>
</dbReference>
<proteinExistence type="predicted"/>
<reference evidence="3" key="1">
    <citation type="journal article" date="2020" name="Stud. Mycol.">
        <title>101 Dothideomycetes genomes: a test case for predicting lifestyles and emergence of pathogens.</title>
        <authorList>
            <person name="Haridas S."/>
            <person name="Albert R."/>
            <person name="Binder M."/>
            <person name="Bloem J."/>
            <person name="Labutti K."/>
            <person name="Salamov A."/>
            <person name="Andreopoulos B."/>
            <person name="Baker S."/>
            <person name="Barry K."/>
            <person name="Bills G."/>
            <person name="Bluhm B."/>
            <person name="Cannon C."/>
            <person name="Castanera R."/>
            <person name="Culley D."/>
            <person name="Daum C."/>
            <person name="Ezra D."/>
            <person name="Gonzalez J."/>
            <person name="Henrissat B."/>
            <person name="Kuo A."/>
            <person name="Liang C."/>
            <person name="Lipzen A."/>
            <person name="Lutzoni F."/>
            <person name="Magnuson J."/>
            <person name="Mondo S."/>
            <person name="Nolan M."/>
            <person name="Ohm R."/>
            <person name="Pangilinan J."/>
            <person name="Park H.-J."/>
            <person name="Ramirez L."/>
            <person name="Alfaro M."/>
            <person name="Sun H."/>
            <person name="Tritt A."/>
            <person name="Yoshinaga Y."/>
            <person name="Zwiers L.-H."/>
            <person name="Turgeon B."/>
            <person name="Goodwin S."/>
            <person name="Spatafora J."/>
            <person name="Crous P."/>
            <person name="Grigoriev I."/>
        </authorList>
    </citation>
    <scope>NUCLEOTIDE SEQUENCE</scope>
    <source>
        <strain evidence="3">CBS 473.64</strain>
    </source>
</reference>
<dbReference type="AlphaFoldDB" id="A0A6A6S614"/>
<dbReference type="InterPro" id="IPR036397">
    <property type="entry name" value="RNaseH_sf"/>
</dbReference>
<feature type="region of interest" description="Disordered" evidence="1">
    <location>
        <begin position="1"/>
        <end position="48"/>
    </location>
</feature>